<evidence type="ECO:0000313" key="2">
    <source>
        <dbReference type="EMBL" id="KAK2947690.1"/>
    </source>
</evidence>
<dbReference type="EMBL" id="JARBJD010000193">
    <property type="protein sequence ID" value="KAK2947690.1"/>
    <property type="molecule type" value="Genomic_DNA"/>
</dbReference>
<proteinExistence type="predicted"/>
<comment type="caution">
    <text evidence="2">The sequence shown here is derived from an EMBL/GenBank/DDBJ whole genome shotgun (WGS) entry which is preliminary data.</text>
</comment>
<feature type="compositionally biased region" description="Low complexity" evidence="1">
    <location>
        <begin position="182"/>
        <end position="192"/>
    </location>
</feature>
<evidence type="ECO:0000256" key="1">
    <source>
        <dbReference type="SAM" id="MobiDB-lite"/>
    </source>
</evidence>
<feature type="compositionally biased region" description="Polar residues" evidence="1">
    <location>
        <begin position="252"/>
        <end position="268"/>
    </location>
</feature>
<feature type="compositionally biased region" description="Low complexity" evidence="1">
    <location>
        <begin position="613"/>
        <end position="633"/>
    </location>
</feature>
<feature type="compositionally biased region" description="Polar residues" evidence="1">
    <location>
        <begin position="276"/>
        <end position="291"/>
    </location>
</feature>
<feature type="region of interest" description="Disordered" evidence="1">
    <location>
        <begin position="512"/>
        <end position="674"/>
    </location>
</feature>
<dbReference type="Proteomes" id="UP001281761">
    <property type="component" value="Unassembled WGS sequence"/>
</dbReference>
<protein>
    <submittedName>
        <fullName evidence="2">Uncharacterized protein</fullName>
    </submittedName>
</protein>
<gene>
    <name evidence="2" type="ORF">BLNAU_17360</name>
</gene>
<name>A0ABQ9X8R2_9EUKA</name>
<feature type="compositionally biased region" description="Polar residues" evidence="1">
    <location>
        <begin position="559"/>
        <end position="572"/>
    </location>
</feature>
<sequence length="1106" mass="122641">MSTAVASYAPTSRSHSTGRIGTRSQYDPDRMVFFHGIDKKNLTIDSKIKDKQRMENDIKLVQQEIDFNPSSAFSSTRRSKLGTSNSVEPTITSRDFSSETYLPPLTERRRKTDTSSNYLTVRTKHLQTSQLEAIHDSEYAPRLDKKRIPTLNLQEMANPPDELVDFGKSLVKKQSVTDRPPSSSLSSSTELSIQIPRDLTPDKSRNVTTSQTQRTSGSRPRPSTKSVNRTELTIKDGVIPAYITTPFPSLIPSGSRSSTGYANSTPTGFASPIPDHQTTSRQSLIPGTTTFGAGPPHTSRSSSSTQQNWVQSGERPSRSGAGTPRKSIGDPQHSSDANRLNRHVPFVPESLPPMNYLPSHVTFEDVLVAICTGNVNVTLSNLVLSAQKEVRKHERSRRKKPVQTEIRSIKAQARANESQGKSGGNKGTRDRGNFDVSFLNWKASLTQNESKRAYNPHSSDRRTEFKRKMDALSNEHPMLTGDGAVIREMSEKERHNVVYDVLTSFQKVKLEEEGVEGEEGEVKTRGVGEREEIEEDQKTDENGQTERDSKDEKEEGLETEQTVIQDSFSPPNEDTHSQHTNHSEIEGIESGNTAKPDDNTTTPQNPHFVDFDSPSPSTSPSLNSFLPPSSSHTPHPPETAVNSREVELKATRSSSPSVPNSLHTPAQNELTFTGTRIKHEFDWFEYLERVFEEEEAKENMILNALVENKSSKLFAQTGTDQNAGQKAEEQVPDADQADPNSDSEISAEGGDVRNRTFTSNANQQRPQSTKQRIRSTVTSFIRSSLPEDVQQPADKQPGGFSRFVVTHAPTAGRSRMKLRAGGVEHDGDLDGMDLEESLAMTGIEPGTERGSVASLTKGYVPSTTVNRDMVQKSKLSQSVDAGMAEQSEFGLYLLKTSQDSVVPLSTLSLFKPAQITNTHSELIGEESGAYLGGRGIRRGEATGRINKQRGGVVQRSVSADRGHSTQSARVPSSPLPSSPQHHSRPIPRFATSTFARSKKVETTGRKGNRQTRDEPYALEGIGVSVTVEDDDMLPASEIERRKRTRRMVLEEFKLSDSLRPLLCFTHSQHQPFPLFLRRMVSEHPFLKRVWKTYDSTYPCPPPSYPF</sequence>
<feature type="region of interest" description="Disordered" evidence="1">
    <location>
        <begin position="71"/>
        <end position="97"/>
    </location>
</feature>
<feature type="compositionally biased region" description="Polar residues" evidence="1">
    <location>
        <begin position="651"/>
        <end position="674"/>
    </location>
</feature>
<feature type="compositionally biased region" description="Polar residues" evidence="1">
    <location>
        <begin position="755"/>
        <end position="775"/>
    </location>
</feature>
<accession>A0ABQ9X8R2</accession>
<reference evidence="2 3" key="1">
    <citation type="journal article" date="2022" name="bioRxiv">
        <title>Genomics of Preaxostyla Flagellates Illuminates Evolutionary Transitions and the Path Towards Mitochondrial Loss.</title>
        <authorList>
            <person name="Novak L.V.F."/>
            <person name="Treitli S.C."/>
            <person name="Pyrih J."/>
            <person name="Halakuc P."/>
            <person name="Pipaliya S.V."/>
            <person name="Vacek V."/>
            <person name="Brzon O."/>
            <person name="Soukal P."/>
            <person name="Eme L."/>
            <person name="Dacks J.B."/>
            <person name="Karnkowska A."/>
            <person name="Elias M."/>
            <person name="Hampl V."/>
        </authorList>
    </citation>
    <scope>NUCLEOTIDE SEQUENCE [LARGE SCALE GENOMIC DNA]</scope>
    <source>
        <strain evidence="2">NAU3</strain>
        <tissue evidence="2">Gut</tissue>
    </source>
</reference>
<feature type="compositionally biased region" description="Basic and acidic residues" evidence="1">
    <location>
        <begin position="998"/>
        <end position="1015"/>
    </location>
</feature>
<feature type="region of interest" description="Disordered" evidence="1">
    <location>
        <begin position="174"/>
        <end position="232"/>
    </location>
</feature>
<feature type="compositionally biased region" description="Polar residues" evidence="1">
    <location>
        <begin position="298"/>
        <end position="311"/>
    </location>
</feature>
<feature type="compositionally biased region" description="Polar residues" evidence="1">
    <location>
        <begin position="221"/>
        <end position="231"/>
    </location>
</feature>
<feature type="region of interest" description="Disordered" evidence="1">
    <location>
        <begin position="941"/>
        <end position="1015"/>
    </location>
</feature>
<feature type="compositionally biased region" description="Basic and acidic residues" evidence="1">
    <location>
        <begin position="573"/>
        <end position="585"/>
    </location>
</feature>
<feature type="region of interest" description="Disordered" evidence="1">
    <location>
        <begin position="247"/>
        <end position="339"/>
    </location>
</feature>
<feature type="compositionally biased region" description="Basic and acidic residues" evidence="1">
    <location>
        <begin position="520"/>
        <end position="530"/>
    </location>
</feature>
<organism evidence="2 3">
    <name type="scientific">Blattamonas nauphoetae</name>
    <dbReference type="NCBI Taxonomy" id="2049346"/>
    <lineage>
        <taxon>Eukaryota</taxon>
        <taxon>Metamonada</taxon>
        <taxon>Preaxostyla</taxon>
        <taxon>Oxymonadida</taxon>
        <taxon>Blattamonas</taxon>
    </lineage>
</organism>
<feature type="region of interest" description="Disordered" evidence="1">
    <location>
        <begin position="1"/>
        <end position="24"/>
    </location>
</feature>
<feature type="region of interest" description="Disordered" evidence="1">
    <location>
        <begin position="718"/>
        <end position="775"/>
    </location>
</feature>
<keyword evidence="3" id="KW-1185">Reference proteome</keyword>
<feature type="compositionally biased region" description="Low complexity" evidence="1">
    <location>
        <begin position="208"/>
        <end position="219"/>
    </location>
</feature>
<evidence type="ECO:0000313" key="3">
    <source>
        <dbReference type="Proteomes" id="UP001281761"/>
    </source>
</evidence>
<feature type="compositionally biased region" description="Basic and acidic residues" evidence="1">
    <location>
        <begin position="539"/>
        <end position="553"/>
    </location>
</feature>
<feature type="region of interest" description="Disordered" evidence="1">
    <location>
        <begin position="387"/>
        <end position="433"/>
    </location>
</feature>